<reference evidence="1 2" key="1">
    <citation type="submission" date="2016-12" db="EMBL/GenBank/DDBJ databases">
        <title>Genome sequencing of Methylocaldum marinum.</title>
        <authorList>
            <person name="Takeuchi M."/>
            <person name="Kamagata Y."/>
            <person name="Hiraoka S."/>
            <person name="Oshima K."/>
            <person name="Hattori M."/>
            <person name="Iwasaki W."/>
        </authorList>
    </citation>
    <scope>NUCLEOTIDE SEQUENCE [LARGE SCALE GENOMIC DNA]</scope>
    <source>
        <strain evidence="1 2">S8</strain>
    </source>
</reference>
<dbReference type="Gene3D" id="3.40.30.10">
    <property type="entry name" value="Glutaredoxin"/>
    <property type="match status" value="1"/>
</dbReference>
<keyword evidence="2" id="KW-1185">Reference proteome</keyword>
<protein>
    <recommendedName>
        <fullName evidence="3">Thioredoxin</fullName>
    </recommendedName>
</protein>
<dbReference type="InterPro" id="IPR036249">
    <property type="entry name" value="Thioredoxin-like_sf"/>
</dbReference>
<accession>A0A250KML6</accession>
<dbReference type="SUPFAM" id="SSF52833">
    <property type="entry name" value="Thioredoxin-like"/>
    <property type="match status" value="1"/>
</dbReference>
<dbReference type="AlphaFoldDB" id="A0A250KML6"/>
<gene>
    <name evidence="1" type="ORF">sS8_0827</name>
</gene>
<sequence length="180" mass="20521">MRARLPASVAIEQVLGGLAPDSTVPMPAEMRERIQSIWRTIEHSVPGTRFNFEFWTKTVPRRSTYPACRAVIAARRQGAEYEDAMILAIQQAYYLHARNPSNDSTLIELAEEIGLDSKRFAMDLRHPDTHVELLEEIRWARELGVRSFPSLLLSHDEGYSEMPVDYRDANRILSAIAARL</sequence>
<name>A0A250KML6_9GAMM</name>
<evidence type="ECO:0000313" key="2">
    <source>
        <dbReference type="Proteomes" id="UP000266313"/>
    </source>
</evidence>
<dbReference type="Pfam" id="PF13743">
    <property type="entry name" value="Thioredoxin_5"/>
    <property type="match status" value="1"/>
</dbReference>
<dbReference type="KEGG" id="mmai:sS8_0827"/>
<organism evidence="1 2">
    <name type="scientific">Methylocaldum marinum</name>
    <dbReference type="NCBI Taxonomy" id="1432792"/>
    <lineage>
        <taxon>Bacteria</taxon>
        <taxon>Pseudomonadati</taxon>
        <taxon>Pseudomonadota</taxon>
        <taxon>Gammaproteobacteria</taxon>
        <taxon>Methylococcales</taxon>
        <taxon>Methylococcaceae</taxon>
        <taxon>Methylocaldum</taxon>
    </lineage>
</organism>
<dbReference type="Proteomes" id="UP000266313">
    <property type="component" value="Chromosome"/>
</dbReference>
<proteinExistence type="predicted"/>
<dbReference type="CDD" id="cd03025">
    <property type="entry name" value="DsbA_FrnE_like"/>
    <property type="match status" value="1"/>
</dbReference>
<dbReference type="EMBL" id="AP017928">
    <property type="protein sequence ID" value="BBA32792.1"/>
    <property type="molecule type" value="Genomic_DNA"/>
</dbReference>
<evidence type="ECO:0000313" key="1">
    <source>
        <dbReference type="EMBL" id="BBA32792.1"/>
    </source>
</evidence>
<evidence type="ECO:0008006" key="3">
    <source>
        <dbReference type="Google" id="ProtNLM"/>
    </source>
</evidence>